<name>A0A132PMN5_9MYCO</name>
<keyword evidence="3" id="KW-0479">Metal-binding</keyword>
<dbReference type="GO" id="GO:0008198">
    <property type="term" value="F:ferrous iron binding"/>
    <property type="evidence" value="ECO:0007669"/>
    <property type="project" value="InterPro"/>
</dbReference>
<evidence type="ECO:0000313" key="8">
    <source>
        <dbReference type="Proteomes" id="UP000070612"/>
    </source>
</evidence>
<keyword evidence="5" id="KW-0560">Oxidoreductase</keyword>
<evidence type="ECO:0000256" key="3">
    <source>
        <dbReference type="ARBA" id="ARBA00022723"/>
    </source>
</evidence>
<dbReference type="PATRIC" id="fig|59750.3.peg.6988"/>
<organism evidence="7 8">
    <name type="scientific">Mycolicibacterium wolinskyi</name>
    <dbReference type="NCBI Taxonomy" id="59750"/>
    <lineage>
        <taxon>Bacteria</taxon>
        <taxon>Bacillati</taxon>
        <taxon>Actinomycetota</taxon>
        <taxon>Actinomycetes</taxon>
        <taxon>Mycobacteriales</taxon>
        <taxon>Mycobacteriaceae</taxon>
        <taxon>Mycolicibacterium</taxon>
    </lineage>
</organism>
<protein>
    <submittedName>
        <fullName evidence="7">Extradiol ring-cleavage dioxygenase</fullName>
    </submittedName>
</protein>
<sequence>MPAAFIGHGSPMNAIESNRYTEAWRLFGQSVPRPRAILVVSAHWYINATAVTAMPRPRTIHDFYGFPRELFAVEYPAPGLPELAEEISDTVHPTWVGADVDSWGIDHGTWSVLVHAFPDASIPVVQLAINANEPADYHLQLGAKLAPLRERGVLVLASGNIVHNLRGMDAELPDGGYDWAQRFDDAAQAVIADSPADVATLDGHADYALAVPTPDHFIPFLYFAGLASAGTDSVNTLVRGYTFGSLSMTAYTLGR</sequence>
<dbReference type="PIRSF" id="PIRSF006157">
    <property type="entry name" value="Doxgns_DODA"/>
    <property type="match status" value="1"/>
</dbReference>
<evidence type="ECO:0000259" key="6">
    <source>
        <dbReference type="Pfam" id="PF02900"/>
    </source>
</evidence>
<dbReference type="AlphaFoldDB" id="A0A132PMN5"/>
<dbReference type="Gene3D" id="3.40.830.10">
    <property type="entry name" value="LigB-like"/>
    <property type="match status" value="1"/>
</dbReference>
<dbReference type="Proteomes" id="UP000070612">
    <property type="component" value="Unassembled WGS sequence"/>
</dbReference>
<comment type="caution">
    <text evidence="7">The sequence shown here is derived from an EMBL/GenBank/DDBJ whole genome shotgun (WGS) entry which is preliminary data.</text>
</comment>
<keyword evidence="7" id="KW-0223">Dioxygenase</keyword>
<dbReference type="PANTHER" id="PTHR30096:SF0">
    <property type="entry name" value="4,5-DOPA DIOXYGENASE EXTRADIOL-LIKE PROTEIN"/>
    <property type="match status" value="1"/>
</dbReference>
<dbReference type="STRING" id="59750.AWC31_18420"/>
<dbReference type="InterPro" id="IPR014436">
    <property type="entry name" value="Extradiol_dOase_DODA"/>
</dbReference>
<accession>A0A132PMN5</accession>
<feature type="domain" description="Extradiol ring-cleavage dioxygenase class III enzyme subunit B" evidence="6">
    <location>
        <begin position="30"/>
        <end position="242"/>
    </location>
</feature>
<reference evidence="7 8" key="1">
    <citation type="submission" date="2015-07" db="EMBL/GenBank/DDBJ databases">
        <title>A draft genome sequence of Mycobacterium wolinskyi.</title>
        <authorList>
            <person name="de Man T.J."/>
            <person name="Perry K.A."/>
            <person name="Coulliette A.D."/>
            <person name="Jensen B."/>
            <person name="Toney N.C."/>
            <person name="Limbago B.M."/>
            <person name="Noble-Wang J."/>
        </authorList>
    </citation>
    <scope>NUCLEOTIDE SEQUENCE [LARGE SCALE GENOMIC DNA]</scope>
    <source>
        <strain evidence="7 8">CDC_01</strain>
    </source>
</reference>
<evidence type="ECO:0000256" key="5">
    <source>
        <dbReference type="ARBA" id="ARBA00023002"/>
    </source>
</evidence>
<evidence type="ECO:0000256" key="2">
    <source>
        <dbReference type="ARBA" id="ARBA00007581"/>
    </source>
</evidence>
<dbReference type="RefSeq" id="WP_067850080.1">
    <property type="nucleotide sequence ID" value="NZ_LGTW01000008.1"/>
</dbReference>
<dbReference type="Pfam" id="PF02900">
    <property type="entry name" value="LigB"/>
    <property type="match status" value="1"/>
</dbReference>
<dbReference type="EMBL" id="LGTW01000008">
    <property type="protein sequence ID" value="KWX23596.1"/>
    <property type="molecule type" value="Genomic_DNA"/>
</dbReference>
<keyword evidence="4" id="KW-0862">Zinc</keyword>
<evidence type="ECO:0000313" key="7">
    <source>
        <dbReference type="EMBL" id="KWX23596.1"/>
    </source>
</evidence>
<dbReference type="NCBIfam" id="NF007914">
    <property type="entry name" value="PRK10628.1"/>
    <property type="match status" value="1"/>
</dbReference>
<evidence type="ECO:0000256" key="1">
    <source>
        <dbReference type="ARBA" id="ARBA00001947"/>
    </source>
</evidence>
<evidence type="ECO:0000256" key="4">
    <source>
        <dbReference type="ARBA" id="ARBA00022833"/>
    </source>
</evidence>
<dbReference type="CDD" id="cd07363">
    <property type="entry name" value="45_DOPA_Dioxygenase"/>
    <property type="match status" value="1"/>
</dbReference>
<dbReference type="PANTHER" id="PTHR30096">
    <property type="entry name" value="4,5-DOPA DIOXYGENASE EXTRADIOL-LIKE PROTEIN"/>
    <property type="match status" value="1"/>
</dbReference>
<dbReference type="GO" id="GO:0008270">
    <property type="term" value="F:zinc ion binding"/>
    <property type="evidence" value="ECO:0007669"/>
    <property type="project" value="InterPro"/>
</dbReference>
<proteinExistence type="inferred from homology"/>
<dbReference type="SUPFAM" id="SSF53213">
    <property type="entry name" value="LigB-like"/>
    <property type="match status" value="1"/>
</dbReference>
<comment type="similarity">
    <text evidence="2">Belongs to the DODA-type extradiol aromatic ring-opening dioxygenase family.</text>
</comment>
<comment type="cofactor">
    <cofactor evidence="1">
        <name>Zn(2+)</name>
        <dbReference type="ChEBI" id="CHEBI:29105"/>
    </cofactor>
</comment>
<dbReference type="GO" id="GO:0016702">
    <property type="term" value="F:oxidoreductase activity, acting on single donors with incorporation of molecular oxygen, incorporation of two atoms of oxygen"/>
    <property type="evidence" value="ECO:0007669"/>
    <property type="project" value="UniProtKB-ARBA"/>
</dbReference>
<keyword evidence="8" id="KW-1185">Reference proteome</keyword>
<dbReference type="InterPro" id="IPR004183">
    <property type="entry name" value="Xdiol_dOase_suB"/>
</dbReference>
<gene>
    <name evidence="7" type="ORF">AFM11_14400</name>
</gene>